<dbReference type="Gene3D" id="3.30.565.10">
    <property type="entry name" value="Histidine kinase-like ATPase, C-terminal domain"/>
    <property type="match status" value="1"/>
</dbReference>
<sequence>MTRRSTARSDASDDHNISGEADYRIAKSLTLISGIVRLQAFKGELGDPRLALSEIANRIDAVARLHSLLAQSMTGTVQLRKYLEQVCESSVRALCYFPTTFAVSCSPEHIVPFRLALPLGLITAELLSNSAKYSHPGGLPLRIRIRCRRDASDALTYLYQDDGVGFPDNFDVGRDGHVGMRLIKSLSERSRAAHHWSSGPSGLSFEMVAPMAG</sequence>
<keyword evidence="6 9" id="KW-0418">Kinase</keyword>
<protein>
    <recommendedName>
        <fullName evidence="2">histidine kinase</fullName>
        <ecNumber evidence="2">2.7.13.3</ecNumber>
    </recommendedName>
</protein>
<feature type="domain" description="Signal transduction histidine kinase subgroup 2 dimerisation and phosphoacceptor" evidence="8">
    <location>
        <begin position="20"/>
        <end position="91"/>
    </location>
</feature>
<name>A0A7W7Z2C5_9BRAD</name>
<evidence type="ECO:0000256" key="3">
    <source>
        <dbReference type="ARBA" id="ARBA00022553"/>
    </source>
</evidence>
<dbReference type="Pfam" id="PF07568">
    <property type="entry name" value="HisKA_2"/>
    <property type="match status" value="1"/>
</dbReference>
<comment type="caution">
    <text evidence="9">The sequence shown here is derived from an EMBL/GenBank/DDBJ whole genome shotgun (WGS) entry which is preliminary data.</text>
</comment>
<accession>A0A7W7Z2C5</accession>
<keyword evidence="10" id="KW-1185">Reference proteome</keyword>
<dbReference type="EMBL" id="JACHIH010000004">
    <property type="protein sequence ID" value="MBB5046422.1"/>
    <property type="molecule type" value="Genomic_DNA"/>
</dbReference>
<evidence type="ECO:0000256" key="7">
    <source>
        <dbReference type="ARBA" id="ARBA00022840"/>
    </source>
</evidence>
<keyword evidence="7" id="KW-0067">ATP-binding</keyword>
<keyword evidence="5" id="KW-0547">Nucleotide-binding</keyword>
<dbReference type="EC" id="2.7.13.3" evidence="2"/>
<dbReference type="AlphaFoldDB" id="A0A7W7Z2C5"/>
<dbReference type="InterPro" id="IPR036890">
    <property type="entry name" value="HATPase_C_sf"/>
</dbReference>
<keyword evidence="3" id="KW-0597">Phosphoprotein</keyword>
<dbReference type="InterPro" id="IPR011495">
    <property type="entry name" value="Sig_transdc_His_kin_sub2_dim/P"/>
</dbReference>
<dbReference type="Proteomes" id="UP000542353">
    <property type="component" value="Unassembled WGS sequence"/>
</dbReference>
<evidence type="ECO:0000256" key="1">
    <source>
        <dbReference type="ARBA" id="ARBA00000085"/>
    </source>
</evidence>
<gene>
    <name evidence="9" type="ORF">HNR60_001167</name>
</gene>
<dbReference type="PANTHER" id="PTHR41523:SF8">
    <property type="entry name" value="ETHYLENE RESPONSE SENSOR PROTEIN"/>
    <property type="match status" value="1"/>
</dbReference>
<evidence type="ECO:0000256" key="6">
    <source>
        <dbReference type="ARBA" id="ARBA00022777"/>
    </source>
</evidence>
<evidence type="ECO:0000313" key="9">
    <source>
        <dbReference type="EMBL" id="MBB5046422.1"/>
    </source>
</evidence>
<organism evidence="9 10">
    <name type="scientific">Rhodopseudomonas rhenobacensis</name>
    <dbReference type="NCBI Taxonomy" id="87461"/>
    <lineage>
        <taxon>Bacteria</taxon>
        <taxon>Pseudomonadati</taxon>
        <taxon>Pseudomonadota</taxon>
        <taxon>Alphaproteobacteria</taxon>
        <taxon>Hyphomicrobiales</taxon>
        <taxon>Nitrobacteraceae</taxon>
        <taxon>Rhodopseudomonas</taxon>
    </lineage>
</organism>
<evidence type="ECO:0000256" key="4">
    <source>
        <dbReference type="ARBA" id="ARBA00022679"/>
    </source>
</evidence>
<evidence type="ECO:0000259" key="8">
    <source>
        <dbReference type="Pfam" id="PF07568"/>
    </source>
</evidence>
<dbReference type="GO" id="GO:0004673">
    <property type="term" value="F:protein histidine kinase activity"/>
    <property type="evidence" value="ECO:0007669"/>
    <property type="project" value="UniProtKB-EC"/>
</dbReference>
<dbReference type="PANTHER" id="PTHR41523">
    <property type="entry name" value="TWO-COMPONENT SYSTEM SENSOR PROTEIN"/>
    <property type="match status" value="1"/>
</dbReference>
<evidence type="ECO:0000256" key="2">
    <source>
        <dbReference type="ARBA" id="ARBA00012438"/>
    </source>
</evidence>
<dbReference type="SUPFAM" id="SSF55874">
    <property type="entry name" value="ATPase domain of HSP90 chaperone/DNA topoisomerase II/histidine kinase"/>
    <property type="match status" value="1"/>
</dbReference>
<evidence type="ECO:0000313" key="10">
    <source>
        <dbReference type="Proteomes" id="UP000542353"/>
    </source>
</evidence>
<proteinExistence type="predicted"/>
<reference evidence="9 10" key="1">
    <citation type="submission" date="2020-08" db="EMBL/GenBank/DDBJ databases">
        <title>Genomic Encyclopedia of Type Strains, Phase IV (KMG-IV): sequencing the most valuable type-strain genomes for metagenomic binning, comparative biology and taxonomic classification.</title>
        <authorList>
            <person name="Goeker M."/>
        </authorList>
    </citation>
    <scope>NUCLEOTIDE SEQUENCE [LARGE SCALE GENOMIC DNA]</scope>
    <source>
        <strain evidence="9 10">DSM 12706</strain>
    </source>
</reference>
<evidence type="ECO:0000256" key="5">
    <source>
        <dbReference type="ARBA" id="ARBA00022741"/>
    </source>
</evidence>
<comment type="catalytic activity">
    <reaction evidence="1">
        <text>ATP + protein L-histidine = ADP + protein N-phospho-L-histidine.</text>
        <dbReference type="EC" id="2.7.13.3"/>
    </reaction>
</comment>
<dbReference type="RefSeq" id="WP_184255272.1">
    <property type="nucleotide sequence ID" value="NZ_JACHIH010000004.1"/>
</dbReference>
<dbReference type="GO" id="GO:0005524">
    <property type="term" value="F:ATP binding"/>
    <property type="evidence" value="ECO:0007669"/>
    <property type="project" value="UniProtKB-KW"/>
</dbReference>
<keyword evidence="4" id="KW-0808">Transferase</keyword>